<accession>A0AAV4XFX4</accession>
<name>A0AAV4XFX4_CAEEX</name>
<organism evidence="1 2">
    <name type="scientific">Caerostris extrusa</name>
    <name type="common">Bark spider</name>
    <name type="synonym">Caerostris bankana</name>
    <dbReference type="NCBI Taxonomy" id="172846"/>
    <lineage>
        <taxon>Eukaryota</taxon>
        <taxon>Metazoa</taxon>
        <taxon>Ecdysozoa</taxon>
        <taxon>Arthropoda</taxon>
        <taxon>Chelicerata</taxon>
        <taxon>Arachnida</taxon>
        <taxon>Araneae</taxon>
        <taxon>Araneomorphae</taxon>
        <taxon>Entelegynae</taxon>
        <taxon>Araneoidea</taxon>
        <taxon>Araneidae</taxon>
        <taxon>Caerostris</taxon>
    </lineage>
</organism>
<proteinExistence type="predicted"/>
<evidence type="ECO:0000313" key="2">
    <source>
        <dbReference type="Proteomes" id="UP001054945"/>
    </source>
</evidence>
<dbReference type="Proteomes" id="UP001054945">
    <property type="component" value="Unassembled WGS sequence"/>
</dbReference>
<sequence>MIRQDTGKDQTITIQQETSKNPKLMIRQDAGKDPAMYVLIQLAKFNSDDDVVIKSIPGTDDLSISLEYVVYKEFVKQSYGEFCTRTILEFRTNIHIGFQLD</sequence>
<evidence type="ECO:0000313" key="1">
    <source>
        <dbReference type="EMBL" id="GIY93987.1"/>
    </source>
</evidence>
<gene>
    <name evidence="1" type="ORF">CEXT_329971</name>
</gene>
<reference evidence="1 2" key="1">
    <citation type="submission" date="2021-06" db="EMBL/GenBank/DDBJ databases">
        <title>Caerostris extrusa draft genome.</title>
        <authorList>
            <person name="Kono N."/>
            <person name="Arakawa K."/>
        </authorList>
    </citation>
    <scope>NUCLEOTIDE SEQUENCE [LARGE SCALE GENOMIC DNA]</scope>
</reference>
<protein>
    <submittedName>
        <fullName evidence="1">Uncharacterized protein</fullName>
    </submittedName>
</protein>
<keyword evidence="2" id="KW-1185">Reference proteome</keyword>
<comment type="caution">
    <text evidence="1">The sequence shown here is derived from an EMBL/GenBank/DDBJ whole genome shotgun (WGS) entry which is preliminary data.</text>
</comment>
<dbReference type="EMBL" id="BPLR01000334">
    <property type="protein sequence ID" value="GIY93987.1"/>
    <property type="molecule type" value="Genomic_DNA"/>
</dbReference>
<dbReference type="AlphaFoldDB" id="A0AAV4XFX4"/>